<feature type="signal peptide" evidence="1">
    <location>
        <begin position="1"/>
        <end position="25"/>
    </location>
</feature>
<keyword evidence="3" id="KW-1185">Reference proteome</keyword>
<accession>V7BKH1</accession>
<name>V7BKH1_PHAVU</name>
<feature type="non-terminal residue" evidence="2">
    <location>
        <position position="1"/>
    </location>
</feature>
<dbReference type="Proteomes" id="UP000000226">
    <property type="component" value="Chromosome 6"/>
</dbReference>
<evidence type="ECO:0000256" key="1">
    <source>
        <dbReference type="SAM" id="SignalP"/>
    </source>
</evidence>
<reference evidence="3" key="1">
    <citation type="journal article" date="2014" name="Nat. Genet.">
        <title>A reference genome for common bean and genome-wide analysis of dual domestications.</title>
        <authorList>
            <person name="Schmutz J."/>
            <person name="McClean P.E."/>
            <person name="Mamidi S."/>
            <person name="Wu G.A."/>
            <person name="Cannon S.B."/>
            <person name="Grimwood J."/>
            <person name="Jenkins J."/>
            <person name="Shu S."/>
            <person name="Song Q."/>
            <person name="Chavarro C."/>
            <person name="Torres-Torres M."/>
            <person name="Geffroy V."/>
            <person name="Moghaddam S.M."/>
            <person name="Gao D."/>
            <person name="Abernathy B."/>
            <person name="Barry K."/>
            <person name="Blair M."/>
            <person name="Brick M.A."/>
            <person name="Chovatia M."/>
            <person name="Gepts P."/>
            <person name="Goodstein D.M."/>
            <person name="Gonzales M."/>
            <person name="Hellsten U."/>
            <person name="Hyten D.L."/>
            <person name="Jia G."/>
            <person name="Kelly J.D."/>
            <person name="Kudrna D."/>
            <person name="Lee R."/>
            <person name="Richard M.M."/>
            <person name="Miklas P.N."/>
            <person name="Osorno J.M."/>
            <person name="Rodrigues J."/>
            <person name="Thareau V."/>
            <person name="Urrea C.A."/>
            <person name="Wang M."/>
            <person name="Yu Y."/>
            <person name="Zhang M."/>
            <person name="Wing R.A."/>
            <person name="Cregan P.B."/>
            <person name="Rokhsar D.S."/>
            <person name="Jackson S.A."/>
        </authorList>
    </citation>
    <scope>NUCLEOTIDE SEQUENCE [LARGE SCALE GENOMIC DNA]</scope>
    <source>
        <strain evidence="3">cv. G19833</strain>
    </source>
</reference>
<feature type="chain" id="PRO_5004755050" evidence="1">
    <location>
        <begin position="26"/>
        <end position="61"/>
    </location>
</feature>
<evidence type="ECO:0000313" key="2">
    <source>
        <dbReference type="EMBL" id="ESW18489.1"/>
    </source>
</evidence>
<dbReference type="AlphaFoldDB" id="V7BKH1"/>
<organism evidence="2 3">
    <name type="scientific">Phaseolus vulgaris</name>
    <name type="common">Kidney bean</name>
    <name type="synonym">French bean</name>
    <dbReference type="NCBI Taxonomy" id="3885"/>
    <lineage>
        <taxon>Eukaryota</taxon>
        <taxon>Viridiplantae</taxon>
        <taxon>Streptophyta</taxon>
        <taxon>Embryophyta</taxon>
        <taxon>Tracheophyta</taxon>
        <taxon>Spermatophyta</taxon>
        <taxon>Magnoliopsida</taxon>
        <taxon>eudicotyledons</taxon>
        <taxon>Gunneridae</taxon>
        <taxon>Pentapetalae</taxon>
        <taxon>rosids</taxon>
        <taxon>fabids</taxon>
        <taxon>Fabales</taxon>
        <taxon>Fabaceae</taxon>
        <taxon>Papilionoideae</taxon>
        <taxon>50 kb inversion clade</taxon>
        <taxon>NPAAA clade</taxon>
        <taxon>indigoferoid/millettioid clade</taxon>
        <taxon>Phaseoleae</taxon>
        <taxon>Phaseolus</taxon>
    </lineage>
</organism>
<evidence type="ECO:0000313" key="3">
    <source>
        <dbReference type="Proteomes" id="UP000000226"/>
    </source>
</evidence>
<dbReference type="Gramene" id="ESW18489">
    <property type="protein sequence ID" value="ESW18489"/>
    <property type="gene ID" value="PHAVU_006G045500g"/>
</dbReference>
<dbReference type="EMBL" id="CM002293">
    <property type="protein sequence ID" value="ESW18489.1"/>
    <property type="molecule type" value="Genomic_DNA"/>
</dbReference>
<proteinExistence type="predicted"/>
<keyword evidence="1" id="KW-0732">Signal</keyword>
<sequence length="61" mass="6779">SFSFLWLQPSSISSWLCLSFAVAVSQIPHSPKSLYAMVMFACSEIGRSTRPRNPRASNSRS</sequence>
<gene>
    <name evidence="2" type="ORF">PHAVU_006G045500g</name>
</gene>
<protein>
    <submittedName>
        <fullName evidence="2">Uncharacterized protein</fullName>
    </submittedName>
</protein>